<comment type="caution">
    <text evidence="1">The sequence shown here is derived from an EMBL/GenBank/DDBJ whole genome shotgun (WGS) entry which is preliminary data.</text>
</comment>
<keyword evidence="2" id="KW-1185">Reference proteome</keyword>
<dbReference type="AlphaFoldDB" id="A0A835GW25"/>
<dbReference type="EMBL" id="JADFTS010000009">
    <property type="protein sequence ID" value="KAF9588590.1"/>
    <property type="molecule type" value="Genomic_DNA"/>
</dbReference>
<dbReference type="Proteomes" id="UP000631114">
    <property type="component" value="Unassembled WGS sequence"/>
</dbReference>
<evidence type="ECO:0000313" key="2">
    <source>
        <dbReference type="Proteomes" id="UP000631114"/>
    </source>
</evidence>
<gene>
    <name evidence="1" type="ORF">IFM89_013442</name>
</gene>
<proteinExistence type="predicted"/>
<name>A0A835GW25_9MAGN</name>
<dbReference type="OrthoDB" id="1050647at2759"/>
<sequence length="147" mass="16958">MLAALAFRICFYKWSLPWRCVQKGREGTKHLIEVASQLKLPLTGGRLGMSLEGSGKRQIFAIGNYVKQRTNLPGREFRRYAMLGDDVVIAGPLVAKRYEEAIGEFQLDPHKIRTWSDLANAFLAQYKFNTEMESDRCELQRMQKKEE</sequence>
<organism evidence="1 2">
    <name type="scientific">Coptis chinensis</name>
    <dbReference type="NCBI Taxonomy" id="261450"/>
    <lineage>
        <taxon>Eukaryota</taxon>
        <taxon>Viridiplantae</taxon>
        <taxon>Streptophyta</taxon>
        <taxon>Embryophyta</taxon>
        <taxon>Tracheophyta</taxon>
        <taxon>Spermatophyta</taxon>
        <taxon>Magnoliopsida</taxon>
        <taxon>Ranunculales</taxon>
        <taxon>Ranunculaceae</taxon>
        <taxon>Coptidoideae</taxon>
        <taxon>Coptis</taxon>
    </lineage>
</organism>
<evidence type="ECO:0000313" key="1">
    <source>
        <dbReference type="EMBL" id="KAF9588590.1"/>
    </source>
</evidence>
<accession>A0A835GW25</accession>
<protein>
    <submittedName>
        <fullName evidence="1">Uncharacterized protein</fullName>
    </submittedName>
</protein>
<reference evidence="1 2" key="1">
    <citation type="submission" date="2020-10" db="EMBL/GenBank/DDBJ databases">
        <title>The Coptis chinensis genome and diversification of protoberbering-type alkaloids.</title>
        <authorList>
            <person name="Wang B."/>
            <person name="Shu S."/>
            <person name="Song C."/>
            <person name="Liu Y."/>
        </authorList>
    </citation>
    <scope>NUCLEOTIDE SEQUENCE [LARGE SCALE GENOMIC DNA]</scope>
    <source>
        <strain evidence="1">HL-2020</strain>
        <tissue evidence="1">Leaf</tissue>
    </source>
</reference>